<dbReference type="AlphaFoldDB" id="A0AB34J706"/>
<reference evidence="3 4" key="1">
    <citation type="journal article" date="2024" name="Science">
        <title>Giant polyketide synthase enzymes in the biosynthesis of giant marine polyether toxins.</title>
        <authorList>
            <person name="Fallon T.R."/>
            <person name="Shende V.V."/>
            <person name="Wierzbicki I.H."/>
            <person name="Pendleton A.L."/>
            <person name="Watervoot N.F."/>
            <person name="Auber R.P."/>
            <person name="Gonzalez D.J."/>
            <person name="Wisecaver J.H."/>
            <person name="Moore B.S."/>
        </authorList>
    </citation>
    <scope>NUCLEOTIDE SEQUENCE [LARGE SCALE GENOMIC DNA]</scope>
    <source>
        <strain evidence="3 4">12B1</strain>
    </source>
</reference>
<evidence type="ECO:0000313" key="4">
    <source>
        <dbReference type="Proteomes" id="UP001515480"/>
    </source>
</evidence>
<protein>
    <submittedName>
        <fullName evidence="3">Uncharacterized protein</fullName>
    </submittedName>
</protein>
<dbReference type="PANTHER" id="PTHR45883:SF2">
    <property type="entry name" value="HSC70-INTERACTING PROTEIN"/>
    <property type="match status" value="1"/>
</dbReference>
<dbReference type="Proteomes" id="UP001515480">
    <property type="component" value="Unassembled WGS sequence"/>
</dbReference>
<gene>
    <name evidence="3" type="ORF">AB1Y20_004195</name>
</gene>
<dbReference type="SMART" id="SM00028">
    <property type="entry name" value="TPR"/>
    <property type="match status" value="1"/>
</dbReference>
<name>A0AB34J706_PRYPA</name>
<keyword evidence="4" id="KW-1185">Reference proteome</keyword>
<evidence type="ECO:0000256" key="2">
    <source>
        <dbReference type="ARBA" id="ARBA00022803"/>
    </source>
</evidence>
<evidence type="ECO:0000256" key="1">
    <source>
        <dbReference type="ARBA" id="ARBA00022737"/>
    </source>
</evidence>
<organism evidence="3 4">
    <name type="scientific">Prymnesium parvum</name>
    <name type="common">Toxic golden alga</name>
    <dbReference type="NCBI Taxonomy" id="97485"/>
    <lineage>
        <taxon>Eukaryota</taxon>
        <taxon>Haptista</taxon>
        <taxon>Haptophyta</taxon>
        <taxon>Prymnesiophyceae</taxon>
        <taxon>Prymnesiales</taxon>
        <taxon>Prymnesiaceae</taxon>
        <taxon>Prymnesium</taxon>
    </lineage>
</organism>
<dbReference type="PANTHER" id="PTHR45883">
    <property type="entry name" value="HSC70-INTERACTING PROTEIN"/>
    <property type="match status" value="1"/>
</dbReference>
<dbReference type="Gene3D" id="1.25.40.10">
    <property type="entry name" value="Tetratricopeptide repeat domain"/>
    <property type="match status" value="1"/>
</dbReference>
<keyword evidence="2" id="KW-0802">TPR repeat</keyword>
<dbReference type="InterPro" id="IPR011990">
    <property type="entry name" value="TPR-like_helical_dom_sf"/>
</dbReference>
<accession>A0AB34J706</accession>
<dbReference type="SUPFAM" id="SSF48452">
    <property type="entry name" value="TPR-like"/>
    <property type="match status" value="1"/>
</dbReference>
<dbReference type="EMBL" id="JBGBPQ010000012">
    <property type="protein sequence ID" value="KAL1515134.1"/>
    <property type="molecule type" value="Genomic_DNA"/>
</dbReference>
<dbReference type="InterPro" id="IPR019734">
    <property type="entry name" value="TPR_rpt"/>
</dbReference>
<dbReference type="GO" id="GO:0030544">
    <property type="term" value="F:Hsp70 protein binding"/>
    <property type="evidence" value="ECO:0007669"/>
    <property type="project" value="TreeGrafter"/>
</dbReference>
<evidence type="ECO:0000313" key="3">
    <source>
        <dbReference type="EMBL" id="KAL1515134.1"/>
    </source>
</evidence>
<sequence>MASNTMPRCKYGLACRIITPEEEKTAHLPKEQQHWFKFQHPCFWVCKQGHPALGPPGVKCPLHPRFGMHGVPGRGSSCPAVLSEMVVPCTNTDPDHLRCFRHPADDEEVVEVVDESPDELDLAIVTDEAGWTAPELGEVSEEAAAEAKAEAAEAAANGEWEAAVAAYSKALAGMPSALTYAKRAEALFKLGHVSASLADCELAIKLNPDSAKPYKVAAKALTKKGEWTAAYEKVCLGVKIDWDEDSAELLKVLKAKCDRMRKIEEQKAKRAAPAE</sequence>
<proteinExistence type="predicted"/>
<comment type="caution">
    <text evidence="3">The sequence shown here is derived from an EMBL/GenBank/DDBJ whole genome shotgun (WGS) entry which is preliminary data.</text>
</comment>
<keyword evidence="1" id="KW-0677">Repeat</keyword>